<dbReference type="SUPFAM" id="SSF63825">
    <property type="entry name" value="YWTD domain"/>
    <property type="match status" value="1"/>
</dbReference>
<gene>
    <name evidence="1" type="ORF">I8748_23495</name>
</gene>
<name>A0A8J7HVL3_9NOST</name>
<sequence length="299" mass="34769">MNVLVTTSKSVLKVNILTKKYSCFHQGKGLYYGIAYSQKNIFIAARNQGVCSHEERAKEKGEILVFDFSGNLINSFLPEEFGLRDLHQIIYYKEILFATCSYENMIAIYKDNQWYKWYPKPEIVDDFNHFNSIHIHQDKIYILGHNWDRGSEIYSFINPFQSMLGKLKHTIQNRFKKSVQLKLIESVKLGLQSHNIWIRKDEIITLSSKEGKLVSVLGLNLELGKFPRGLCVLDDFILIGLSELAERNARDFTSSSILVFNKDFELIHEIDLKNEGLILEIRCPGYFDECYPYYLGQPI</sequence>
<reference evidence="1 2" key="1">
    <citation type="journal article" date="2021" name="Int. J. Syst. Evol. Microbiol.">
        <title>Amazonocrinis nigriterrae gen. nov., sp. nov., Atlanticothrix silvestris gen. nov., sp. nov. and Dendronalium phyllosphericum gen. nov., sp. nov., nostocacean cyanobacteria from Brazilian environments.</title>
        <authorList>
            <person name="Alvarenga D.O."/>
            <person name="Andreote A.P.D."/>
            <person name="Branco L.H.Z."/>
            <person name="Delbaje E."/>
            <person name="Cruz R.B."/>
            <person name="Varani A.M."/>
            <person name="Fiore M.F."/>
        </authorList>
    </citation>
    <scope>NUCLEOTIDE SEQUENCE [LARGE SCALE GENOMIC DNA]</scope>
    <source>
        <strain evidence="1 2">CENA67</strain>
    </source>
</reference>
<evidence type="ECO:0000313" key="2">
    <source>
        <dbReference type="Proteomes" id="UP000632766"/>
    </source>
</evidence>
<evidence type="ECO:0000313" key="1">
    <source>
        <dbReference type="EMBL" id="MBH8565110.1"/>
    </source>
</evidence>
<dbReference type="RefSeq" id="WP_198126908.1">
    <property type="nucleotide sequence ID" value="NZ_JAECZC010000055.1"/>
</dbReference>
<keyword evidence="2" id="KW-1185">Reference proteome</keyword>
<proteinExistence type="predicted"/>
<protein>
    <submittedName>
        <fullName evidence="1">Uncharacterized protein</fullName>
    </submittedName>
</protein>
<dbReference type="AlphaFoldDB" id="A0A8J7HVL3"/>
<dbReference type="Proteomes" id="UP000632766">
    <property type="component" value="Unassembled WGS sequence"/>
</dbReference>
<accession>A0A8J7HVL3</accession>
<dbReference type="EMBL" id="JAECZC010000055">
    <property type="protein sequence ID" value="MBH8565110.1"/>
    <property type="molecule type" value="Genomic_DNA"/>
</dbReference>
<comment type="caution">
    <text evidence="1">The sequence shown here is derived from an EMBL/GenBank/DDBJ whole genome shotgun (WGS) entry which is preliminary data.</text>
</comment>
<organism evidence="1 2">
    <name type="scientific">Amazonocrinis nigriterrae CENA67</name>
    <dbReference type="NCBI Taxonomy" id="2794033"/>
    <lineage>
        <taxon>Bacteria</taxon>
        <taxon>Bacillati</taxon>
        <taxon>Cyanobacteriota</taxon>
        <taxon>Cyanophyceae</taxon>
        <taxon>Nostocales</taxon>
        <taxon>Nostocaceae</taxon>
        <taxon>Amazonocrinis</taxon>
        <taxon>Amazonocrinis nigriterrae</taxon>
    </lineage>
</organism>